<gene>
    <name evidence="1" type="ORF">DL762_004359</name>
</gene>
<dbReference type="Proteomes" id="UP000294003">
    <property type="component" value="Unassembled WGS sequence"/>
</dbReference>
<protein>
    <submittedName>
        <fullName evidence="1">Uncharacterized protein</fullName>
    </submittedName>
</protein>
<reference evidence="1 2" key="1">
    <citation type="submission" date="2018-06" db="EMBL/GenBank/DDBJ databases">
        <title>Complete Genomes of Monosporascus.</title>
        <authorList>
            <person name="Robinson A.J."/>
            <person name="Natvig D.O."/>
        </authorList>
    </citation>
    <scope>NUCLEOTIDE SEQUENCE [LARGE SCALE GENOMIC DNA]</scope>
    <source>
        <strain evidence="1 2">CBS 609.92</strain>
    </source>
</reference>
<accession>A0ABY0H7Y1</accession>
<dbReference type="EMBL" id="QJNS01000104">
    <property type="protein sequence ID" value="RYO87155.1"/>
    <property type="molecule type" value="Genomic_DNA"/>
</dbReference>
<organism evidence="1 2">
    <name type="scientific">Monosporascus cannonballus</name>
    <dbReference type="NCBI Taxonomy" id="155416"/>
    <lineage>
        <taxon>Eukaryota</taxon>
        <taxon>Fungi</taxon>
        <taxon>Dikarya</taxon>
        <taxon>Ascomycota</taxon>
        <taxon>Pezizomycotina</taxon>
        <taxon>Sordariomycetes</taxon>
        <taxon>Xylariomycetidae</taxon>
        <taxon>Xylariales</taxon>
        <taxon>Xylariales incertae sedis</taxon>
        <taxon>Monosporascus</taxon>
    </lineage>
</organism>
<sequence length="143" mass="15708">MVAPLLVGKPFTKKAEDLPERAAGSTQLSFAAVTPDRASDADVNIWIELQSALEVVPEFQWKRTESSSIVTTVEEIPKALWKKAVARWSNTSLLLEDREVRKEVPEALREKAKGKGKRVKVSFQGSIADDPDSAVESDCVIGD</sequence>
<keyword evidence="2" id="KW-1185">Reference proteome</keyword>
<name>A0ABY0H7Y1_9PEZI</name>
<comment type="caution">
    <text evidence="1">The sequence shown here is derived from an EMBL/GenBank/DDBJ whole genome shotgun (WGS) entry which is preliminary data.</text>
</comment>
<proteinExistence type="predicted"/>
<evidence type="ECO:0000313" key="2">
    <source>
        <dbReference type="Proteomes" id="UP000294003"/>
    </source>
</evidence>
<evidence type="ECO:0000313" key="1">
    <source>
        <dbReference type="EMBL" id="RYO87155.1"/>
    </source>
</evidence>